<name>A0AA88LFW6_CHASR</name>
<evidence type="ECO:0000313" key="2">
    <source>
        <dbReference type="EMBL" id="KAK2814513.1"/>
    </source>
</evidence>
<organism evidence="2 3">
    <name type="scientific">Channa striata</name>
    <name type="common">Snakehead murrel</name>
    <name type="synonym">Ophicephalus striatus</name>
    <dbReference type="NCBI Taxonomy" id="64152"/>
    <lineage>
        <taxon>Eukaryota</taxon>
        <taxon>Metazoa</taxon>
        <taxon>Chordata</taxon>
        <taxon>Craniata</taxon>
        <taxon>Vertebrata</taxon>
        <taxon>Euteleostomi</taxon>
        <taxon>Actinopterygii</taxon>
        <taxon>Neopterygii</taxon>
        <taxon>Teleostei</taxon>
        <taxon>Neoteleostei</taxon>
        <taxon>Acanthomorphata</taxon>
        <taxon>Anabantaria</taxon>
        <taxon>Anabantiformes</taxon>
        <taxon>Channoidei</taxon>
        <taxon>Channidae</taxon>
        <taxon>Channa</taxon>
    </lineage>
</organism>
<feature type="compositionally biased region" description="Low complexity" evidence="1">
    <location>
        <begin position="232"/>
        <end position="248"/>
    </location>
</feature>
<gene>
    <name evidence="2" type="ORF">Q5P01_000312</name>
</gene>
<proteinExistence type="predicted"/>
<reference evidence="2" key="1">
    <citation type="submission" date="2023-07" db="EMBL/GenBank/DDBJ databases">
        <title>Chromosome-level Genome Assembly of Striped Snakehead (Channa striata).</title>
        <authorList>
            <person name="Liu H."/>
        </authorList>
    </citation>
    <scope>NUCLEOTIDE SEQUENCE</scope>
    <source>
        <strain evidence="2">Gz</strain>
        <tissue evidence="2">Muscle</tissue>
    </source>
</reference>
<evidence type="ECO:0000313" key="3">
    <source>
        <dbReference type="Proteomes" id="UP001187415"/>
    </source>
</evidence>
<dbReference type="EMBL" id="JAUPFM010000039">
    <property type="protein sequence ID" value="KAK2814513.1"/>
    <property type="molecule type" value="Genomic_DNA"/>
</dbReference>
<evidence type="ECO:0000256" key="1">
    <source>
        <dbReference type="SAM" id="MobiDB-lite"/>
    </source>
</evidence>
<sequence length="266" mass="29553">MSQVRGLGAHCKSAAENYRRTLNSYTKTVSELMIGFKAVLERYPELRVEAAAAPSLHGAGRPEAQHAVWREMCTKITRDISAMEFAERTRDRPGVSHGEPWSEARAYVARMLAKADSLTPRSVGDACARALRSIDANLSHVPANFESRKRLLSGSIEGVLRPLGRRELSSVELGFWHERPVFRPTQRPRDPRDPDRRWGDLRKEPAVRQVRVGFAAEKDHPEREHAGAEAVSRAIQARGRASSGGAEAKSVEMRIARRAGRFGLAA</sequence>
<feature type="region of interest" description="Disordered" evidence="1">
    <location>
        <begin position="182"/>
        <end position="202"/>
    </location>
</feature>
<dbReference type="Proteomes" id="UP001187415">
    <property type="component" value="Unassembled WGS sequence"/>
</dbReference>
<dbReference type="AlphaFoldDB" id="A0AA88LFW6"/>
<keyword evidence="3" id="KW-1185">Reference proteome</keyword>
<accession>A0AA88LFW6</accession>
<feature type="region of interest" description="Disordered" evidence="1">
    <location>
        <begin position="219"/>
        <end position="249"/>
    </location>
</feature>
<comment type="caution">
    <text evidence="2">The sequence shown here is derived from an EMBL/GenBank/DDBJ whole genome shotgun (WGS) entry which is preliminary data.</text>
</comment>
<protein>
    <submittedName>
        <fullName evidence="2">Uncharacterized protein</fullName>
    </submittedName>
</protein>